<accession>A0A136KIT5</accession>
<comment type="caution">
    <text evidence="1">The sequence shown here is derived from an EMBL/GenBank/DDBJ whole genome shotgun (WGS) entry which is preliminary data.</text>
</comment>
<organism evidence="1 2">
    <name type="scientific">candidate division WS6 bacterium OLB21</name>
    <dbReference type="NCBI Taxonomy" id="1617427"/>
    <lineage>
        <taxon>Bacteria</taxon>
        <taxon>Candidatus Dojkabacteria</taxon>
    </lineage>
</organism>
<dbReference type="Proteomes" id="UP000070449">
    <property type="component" value="Unassembled WGS sequence"/>
</dbReference>
<dbReference type="AlphaFoldDB" id="A0A136KIT5"/>
<proteinExistence type="predicted"/>
<dbReference type="STRING" id="1617427.UZ20_WS6002000571"/>
<gene>
    <name evidence="1" type="ORF">UZ20_WS6002000571</name>
</gene>
<dbReference type="EMBL" id="JYPD01000018">
    <property type="protein sequence ID" value="KXK09356.1"/>
    <property type="molecule type" value="Genomic_DNA"/>
</dbReference>
<protein>
    <submittedName>
        <fullName evidence="1">Uncharacterized protein</fullName>
    </submittedName>
</protein>
<evidence type="ECO:0000313" key="1">
    <source>
        <dbReference type="EMBL" id="KXK09356.1"/>
    </source>
</evidence>
<evidence type="ECO:0000313" key="2">
    <source>
        <dbReference type="Proteomes" id="UP000070449"/>
    </source>
</evidence>
<name>A0A136KIT5_9BACT</name>
<sequence>MVNKVSLLINGLAKKAAIQKALPRVFLVDEAEARDVLGIENDAVNGQYVVNWDAVVIARSIIPERKPLALVHELVHGATTSYHQEEDGSYTMVTGFHSIYGADEEDIKPLSARRPSNGKTAAVYSANLSTITTPDMQHANTEYLGGENQALKLTELYTEVIAIKLARYLSNENNPNVNNYLITNEGKELIQLFLHLASGDFDRAWDYLQENRNIFQIEP</sequence>
<reference evidence="1 2" key="1">
    <citation type="submission" date="2015-02" db="EMBL/GenBank/DDBJ databases">
        <title>Improved understanding of the partial-nitritation anammox process through 23 genomes representing the majority of the microbial community.</title>
        <authorList>
            <person name="Speth D.R."/>
            <person name="In T Zandt M."/>
            <person name="Guerrero Cruz S."/>
            <person name="Jetten M.S."/>
            <person name="Dutilh B.E."/>
        </authorList>
    </citation>
    <scope>NUCLEOTIDE SEQUENCE [LARGE SCALE GENOMIC DNA]</scope>
    <source>
        <strain evidence="1">OLB21</strain>
    </source>
</reference>